<evidence type="ECO:0000256" key="2">
    <source>
        <dbReference type="ARBA" id="ARBA00022692"/>
    </source>
</evidence>
<dbReference type="EMBL" id="BEWI01000031">
    <property type="protein sequence ID" value="GAY21937.1"/>
    <property type="molecule type" value="Genomic_DNA"/>
</dbReference>
<accession>A0A292ZEN4</accession>
<evidence type="ECO:0000256" key="6">
    <source>
        <dbReference type="SAM" id="Phobius"/>
    </source>
</evidence>
<dbReference type="SUPFAM" id="SSF103473">
    <property type="entry name" value="MFS general substrate transporter"/>
    <property type="match status" value="1"/>
</dbReference>
<feature type="transmembrane region" description="Helical" evidence="6">
    <location>
        <begin position="322"/>
        <end position="343"/>
    </location>
</feature>
<dbReference type="InterPro" id="IPR020846">
    <property type="entry name" value="MFS_dom"/>
</dbReference>
<feature type="transmembrane region" description="Helical" evidence="6">
    <location>
        <begin position="290"/>
        <end position="310"/>
    </location>
</feature>
<dbReference type="InterPro" id="IPR036259">
    <property type="entry name" value="MFS_trans_sf"/>
</dbReference>
<feature type="transmembrane region" description="Helical" evidence="6">
    <location>
        <begin position="53"/>
        <end position="73"/>
    </location>
</feature>
<evidence type="ECO:0000256" key="4">
    <source>
        <dbReference type="ARBA" id="ARBA00023136"/>
    </source>
</evidence>
<keyword evidence="3 6" id="KW-1133">Transmembrane helix</keyword>
<feature type="transmembrane region" description="Helical" evidence="6">
    <location>
        <begin position="145"/>
        <end position="163"/>
    </location>
</feature>
<comment type="subcellular location">
    <subcellularLocation>
        <location evidence="1">Membrane</location>
        <topology evidence="1">Multi-pass membrane protein</topology>
    </subcellularLocation>
</comment>
<feature type="transmembrane region" description="Helical" evidence="6">
    <location>
        <begin position="442"/>
        <end position="462"/>
    </location>
</feature>
<feature type="transmembrane region" description="Helical" evidence="6">
    <location>
        <begin position="117"/>
        <end position="139"/>
    </location>
</feature>
<dbReference type="InterPro" id="IPR005829">
    <property type="entry name" value="Sugar_transporter_CS"/>
</dbReference>
<keyword evidence="4 6" id="KW-0472">Membrane</keyword>
<feature type="transmembrane region" description="Helical" evidence="6">
    <location>
        <begin position="206"/>
        <end position="224"/>
    </location>
</feature>
<feature type="domain" description="Major facilitator superfamily (MFS) profile" evidence="7">
    <location>
        <begin position="51"/>
        <end position="466"/>
    </location>
</feature>
<name>A0A292ZEN4_SPHSA</name>
<proteinExistence type="predicted"/>
<evidence type="ECO:0000256" key="3">
    <source>
        <dbReference type="ARBA" id="ARBA00022989"/>
    </source>
</evidence>
<dbReference type="PROSITE" id="PS00216">
    <property type="entry name" value="SUGAR_TRANSPORT_1"/>
    <property type="match status" value="1"/>
</dbReference>
<dbReference type="GO" id="GO:0046943">
    <property type="term" value="F:carboxylic acid transmembrane transporter activity"/>
    <property type="evidence" value="ECO:0007669"/>
    <property type="project" value="TreeGrafter"/>
</dbReference>
<feature type="transmembrane region" description="Helical" evidence="6">
    <location>
        <begin position="350"/>
        <end position="368"/>
    </location>
</feature>
<dbReference type="PANTHER" id="PTHR23508">
    <property type="entry name" value="CARBOXYLIC ACID TRANSPORTER PROTEIN HOMOLOG"/>
    <property type="match status" value="1"/>
</dbReference>
<sequence>MSSEPSEMTTGGRSPPHTPGGSEAEGPSGDFGLAVGSAIDGLRSARLRVHAPLLLGFIMLFDSWDSVVIAYVLPSLMKEWGIGPAAAGLLMSSGYAGQFIGAILLGRLAERFGRMPVFKAAVLVMSVFALVSSVCPGYNSLLISRFIQGIAIGGALPVSITYINELAPKAIRGRYFAAFQFITISGYAVTAAASAAIIPAFGWRPMFALGALPLLLIPFVGLLLPESPRWLASRGRIAQTNKALVKLGGQAITVNAAAGTVQTVSPSAKPSPFGELFQPIFVRRTVTLSLLWFVTSYVSFGIITWIPSIYVTKFHMEIGESLRYSAVGTFIFVMVIPAVALIIDRVGRRQIAITGSLMSALAFAALASQIAPGIGAIVAMVMIGQFFTAGVSVILWPYTAENYPTSVRATAMGWASSLGRAAALLTPLAVGGLLALTGSIHIVFVIFAVLALIATLIWWLVAPETAKIDLDMVH</sequence>
<dbReference type="InterPro" id="IPR005828">
    <property type="entry name" value="MFS_sugar_transport-like"/>
</dbReference>
<gene>
    <name evidence="8" type="ORF">SFOMI_2490</name>
</gene>
<reference evidence="8 9" key="2">
    <citation type="journal article" date="2013" name="Environ. Sci. Technol.">
        <title>The 4-tert-butylphenol-utilizing bacterium Sphingobium fuliginis OMI can degrade bisphenols via phenolic ring hydroxylation and meta-cleavage pathway.</title>
        <authorList>
            <person name="Ogata Y."/>
            <person name="Goda S."/>
            <person name="Toyama T."/>
            <person name="Sei K."/>
            <person name="Ike M."/>
        </authorList>
    </citation>
    <scope>NUCLEOTIDE SEQUENCE [LARGE SCALE GENOMIC DNA]</scope>
    <source>
        <strain evidence="8 9">OMI</strain>
    </source>
</reference>
<evidence type="ECO:0000313" key="9">
    <source>
        <dbReference type="Proteomes" id="UP000221538"/>
    </source>
</evidence>
<feature type="compositionally biased region" description="Polar residues" evidence="5">
    <location>
        <begin position="1"/>
        <end position="12"/>
    </location>
</feature>
<evidence type="ECO:0000256" key="5">
    <source>
        <dbReference type="SAM" id="MobiDB-lite"/>
    </source>
</evidence>
<evidence type="ECO:0000256" key="1">
    <source>
        <dbReference type="ARBA" id="ARBA00004141"/>
    </source>
</evidence>
<evidence type="ECO:0000259" key="7">
    <source>
        <dbReference type="PROSITE" id="PS50850"/>
    </source>
</evidence>
<feature type="transmembrane region" description="Helical" evidence="6">
    <location>
        <begin position="175"/>
        <end position="200"/>
    </location>
</feature>
<dbReference type="GO" id="GO:0005886">
    <property type="term" value="C:plasma membrane"/>
    <property type="evidence" value="ECO:0007669"/>
    <property type="project" value="TreeGrafter"/>
</dbReference>
<dbReference type="PROSITE" id="PS00217">
    <property type="entry name" value="SUGAR_TRANSPORT_2"/>
    <property type="match status" value="1"/>
</dbReference>
<feature type="transmembrane region" description="Helical" evidence="6">
    <location>
        <begin position="85"/>
        <end position="105"/>
    </location>
</feature>
<dbReference type="Gene3D" id="1.20.1250.20">
    <property type="entry name" value="MFS general substrate transporter like domains"/>
    <property type="match status" value="1"/>
</dbReference>
<dbReference type="Proteomes" id="UP000221538">
    <property type="component" value="Unassembled WGS sequence"/>
</dbReference>
<dbReference type="PROSITE" id="PS50850">
    <property type="entry name" value="MFS"/>
    <property type="match status" value="1"/>
</dbReference>
<keyword evidence="2 6" id="KW-0812">Transmembrane</keyword>
<protein>
    <submittedName>
        <fullName evidence="8">Niacin transporter NiaP</fullName>
    </submittedName>
</protein>
<evidence type="ECO:0000313" key="8">
    <source>
        <dbReference type="EMBL" id="GAY21937.1"/>
    </source>
</evidence>
<feature type="transmembrane region" description="Helical" evidence="6">
    <location>
        <begin position="374"/>
        <end position="396"/>
    </location>
</feature>
<dbReference type="PANTHER" id="PTHR23508:SF10">
    <property type="entry name" value="CARBOXYLIC ACID TRANSPORTER PROTEIN HOMOLOG"/>
    <property type="match status" value="1"/>
</dbReference>
<reference evidence="8 9" key="1">
    <citation type="journal article" date="2013" name="Biodegradation">
        <title>Occurrence of 4-tert-butylphenol (4-t-BP) biodegradation in an aquatic sample caused by the presence of Spirodela polyrrhiza and isolation of a 4-t-BP-utilizing bacterium.</title>
        <authorList>
            <person name="Ogata Y."/>
            <person name="Toyama T."/>
            <person name="Yu N."/>
            <person name="Wang X."/>
            <person name="Sei K."/>
            <person name="Ike M."/>
        </authorList>
    </citation>
    <scope>NUCLEOTIDE SEQUENCE [LARGE SCALE GENOMIC DNA]</scope>
    <source>
        <strain evidence="8 9">OMI</strain>
    </source>
</reference>
<feature type="transmembrane region" description="Helical" evidence="6">
    <location>
        <begin position="417"/>
        <end position="436"/>
    </location>
</feature>
<dbReference type="Pfam" id="PF00083">
    <property type="entry name" value="Sugar_tr"/>
    <property type="match status" value="1"/>
</dbReference>
<feature type="region of interest" description="Disordered" evidence="5">
    <location>
        <begin position="1"/>
        <end position="27"/>
    </location>
</feature>
<organism evidence="8 9">
    <name type="scientific">Sphingobium fuliginis (strain ATCC 27551)</name>
    <dbReference type="NCBI Taxonomy" id="336203"/>
    <lineage>
        <taxon>Bacteria</taxon>
        <taxon>Pseudomonadati</taxon>
        <taxon>Pseudomonadota</taxon>
        <taxon>Alphaproteobacteria</taxon>
        <taxon>Sphingomonadales</taxon>
        <taxon>Sphingomonadaceae</taxon>
        <taxon>Sphingobium</taxon>
    </lineage>
</organism>
<comment type="caution">
    <text evidence="8">The sequence shown here is derived from an EMBL/GenBank/DDBJ whole genome shotgun (WGS) entry which is preliminary data.</text>
</comment>
<dbReference type="CDD" id="cd17316">
    <property type="entry name" value="MFS_SV2_like"/>
    <property type="match status" value="1"/>
</dbReference>
<dbReference type="AlphaFoldDB" id="A0A292ZEN4"/>